<evidence type="ECO:0000256" key="7">
    <source>
        <dbReference type="ARBA" id="ARBA00022840"/>
    </source>
</evidence>
<keyword evidence="14" id="KW-1185">Reference proteome</keyword>
<evidence type="ECO:0000256" key="2">
    <source>
        <dbReference type="ARBA" id="ARBA00012832"/>
    </source>
</evidence>
<dbReference type="EC" id="6.1.1.16" evidence="2"/>
<evidence type="ECO:0000256" key="10">
    <source>
        <dbReference type="ARBA" id="ARBA00031499"/>
    </source>
</evidence>
<gene>
    <name evidence="13" type="ORF">M0811_10891</name>
</gene>
<proteinExistence type="inferred from homology"/>
<dbReference type="Gene3D" id="3.40.50.620">
    <property type="entry name" value="HUPs"/>
    <property type="match status" value="1"/>
</dbReference>
<dbReference type="GO" id="GO:0006423">
    <property type="term" value="P:cysteinyl-tRNA aminoacylation"/>
    <property type="evidence" value="ECO:0007669"/>
    <property type="project" value="InterPro"/>
</dbReference>
<dbReference type="GO" id="GO:0004817">
    <property type="term" value="F:cysteine-tRNA ligase activity"/>
    <property type="evidence" value="ECO:0007669"/>
    <property type="project" value="UniProtKB-EC"/>
</dbReference>
<reference evidence="13" key="1">
    <citation type="submission" date="2022-10" db="EMBL/GenBank/DDBJ databases">
        <title>Novel sulphate-reducing endosymbionts in the free-living metamonad Anaeramoeba.</title>
        <authorList>
            <person name="Jerlstrom-Hultqvist J."/>
            <person name="Cepicka I."/>
            <person name="Gallot-Lavallee L."/>
            <person name="Salas-Leiva D."/>
            <person name="Curtis B.A."/>
            <person name="Zahonova K."/>
            <person name="Pipaliya S."/>
            <person name="Dacks J."/>
            <person name="Roger A.J."/>
        </authorList>
    </citation>
    <scope>NUCLEOTIDE SEQUENCE</scope>
    <source>
        <strain evidence="13">BMAN</strain>
    </source>
</reference>
<evidence type="ECO:0000313" key="13">
    <source>
        <dbReference type="EMBL" id="KAJ5070419.1"/>
    </source>
</evidence>
<keyword evidence="6" id="KW-0862">Zinc</keyword>
<comment type="cofactor">
    <cofactor evidence="1">
        <name>Zn(2+)</name>
        <dbReference type="ChEBI" id="CHEBI:29105"/>
    </cofactor>
</comment>
<feature type="coiled-coil region" evidence="11">
    <location>
        <begin position="514"/>
        <end position="547"/>
    </location>
</feature>
<dbReference type="Gene3D" id="1.20.120.1910">
    <property type="entry name" value="Cysteine-tRNA ligase, C-terminal anti-codon recognition domain"/>
    <property type="match status" value="1"/>
</dbReference>
<dbReference type="SUPFAM" id="SSF52374">
    <property type="entry name" value="Nucleotidylyl transferase"/>
    <property type="match status" value="1"/>
</dbReference>
<keyword evidence="9" id="KW-0030">Aminoacyl-tRNA synthetase</keyword>
<dbReference type="GO" id="GO:0005524">
    <property type="term" value="F:ATP binding"/>
    <property type="evidence" value="ECO:0007669"/>
    <property type="project" value="UniProtKB-KW"/>
</dbReference>
<dbReference type="CDD" id="cd00672">
    <property type="entry name" value="CysRS_core"/>
    <property type="match status" value="1"/>
</dbReference>
<dbReference type="GO" id="GO:0005737">
    <property type="term" value="C:cytoplasm"/>
    <property type="evidence" value="ECO:0007669"/>
    <property type="project" value="TreeGrafter"/>
</dbReference>
<dbReference type="InterPro" id="IPR014729">
    <property type="entry name" value="Rossmann-like_a/b/a_fold"/>
</dbReference>
<dbReference type="EMBL" id="JAPDFW010000095">
    <property type="protein sequence ID" value="KAJ5070419.1"/>
    <property type="molecule type" value="Genomic_DNA"/>
</dbReference>
<keyword evidence="5" id="KW-0547">Nucleotide-binding</keyword>
<dbReference type="Pfam" id="PF01406">
    <property type="entry name" value="tRNA-synt_1e"/>
    <property type="match status" value="1"/>
</dbReference>
<sequence length="621" mass="73312">MQKEETNYWIQPKGVSKGLKVLNSLTRTKVDFIPIKEEEVGFYVCGPTVYDSSHLGHARTYIAFDVIRRILTDYFGYKVNFVMNVTDIDDKIILRSRENNQPFTELARKYEKEFFEDMQELHVLFPTVITRVSEYIPEVLDFIQKIIENKYGYESNGSVYFDTHKFWQDYKYAQLEPSSINDMEKRKEGEGVLSPNIEDKKNPEDFALWKKSKEGEPKWDSPWGLGRPGWHIECSVMASYILGSLFDFHGGGVDLKFPHHDNEIAQSIARFDYPQWVNYFLHSGHLFIEGRKMSKSEKNFITIKECLKEYTWVQIRIFFLLHKYDSPIDYSQAGMKHAVEITRIFTEFFNNVKIYLREKSWTDNMYFGETESKLTSTFTTLRNQVHEALCDNFNTQEVMRILGELVKVTNVGINDNVKPYVVKNIGDFITKIFAVFGITSSDDIGFIQQQQELISPIMNIFCSFRDEIRSKIRSKNFNTLLDVCDKVRDDDLPLVGIRLEDRTDQPSVWKFDDKDVLQKEREQKLKMKKMKEENKQKQLQKQRERIMKGKLKPQEMFLHLTDKYLKFDESGFPILDINGNPLSKKQIKNLQKQQNQQKKLHQAYLKFLEEEEKEKNNQNQN</sequence>
<dbReference type="HAMAP" id="MF_00041">
    <property type="entry name" value="Cys_tRNA_synth"/>
    <property type="match status" value="1"/>
</dbReference>
<comment type="caution">
    <text evidence="13">The sequence shown here is derived from an EMBL/GenBank/DDBJ whole genome shotgun (WGS) entry which is preliminary data.</text>
</comment>
<name>A0A9Q0R7V4_ANAIG</name>
<evidence type="ECO:0000259" key="12">
    <source>
        <dbReference type="Pfam" id="PF01406"/>
    </source>
</evidence>
<dbReference type="NCBIfam" id="TIGR00435">
    <property type="entry name" value="cysS"/>
    <property type="match status" value="1"/>
</dbReference>
<dbReference type="PANTHER" id="PTHR10890">
    <property type="entry name" value="CYSTEINYL-TRNA SYNTHETASE"/>
    <property type="match status" value="1"/>
</dbReference>
<evidence type="ECO:0000313" key="14">
    <source>
        <dbReference type="Proteomes" id="UP001149090"/>
    </source>
</evidence>
<evidence type="ECO:0000256" key="11">
    <source>
        <dbReference type="SAM" id="Coils"/>
    </source>
</evidence>
<dbReference type="FunFam" id="3.40.50.620:FF:000027">
    <property type="entry name" value="Cysteine--tRNA ligase, cytoplasmic"/>
    <property type="match status" value="1"/>
</dbReference>
<dbReference type="InterPro" id="IPR024909">
    <property type="entry name" value="Cys-tRNA/MSH_ligase"/>
</dbReference>
<dbReference type="InterPro" id="IPR009080">
    <property type="entry name" value="tRNAsynth_Ia_anticodon-bd"/>
</dbReference>
<dbReference type="AlphaFoldDB" id="A0A9Q0R7V4"/>
<protein>
    <recommendedName>
        <fullName evidence="2">cysteine--tRNA ligase</fullName>
        <ecNumber evidence="2">6.1.1.16</ecNumber>
    </recommendedName>
    <alternativeName>
        <fullName evidence="10">Cysteinyl-tRNA synthetase</fullName>
    </alternativeName>
</protein>
<evidence type="ECO:0000256" key="3">
    <source>
        <dbReference type="ARBA" id="ARBA00022598"/>
    </source>
</evidence>
<evidence type="ECO:0000256" key="8">
    <source>
        <dbReference type="ARBA" id="ARBA00022917"/>
    </source>
</evidence>
<dbReference type="PANTHER" id="PTHR10890:SF3">
    <property type="entry name" value="CYSTEINE--TRNA LIGASE, CYTOPLASMIC"/>
    <property type="match status" value="1"/>
</dbReference>
<keyword evidence="3 13" id="KW-0436">Ligase</keyword>
<accession>A0A9Q0R7V4</accession>
<dbReference type="OMA" id="FHNDMKS"/>
<dbReference type="Proteomes" id="UP001149090">
    <property type="component" value="Unassembled WGS sequence"/>
</dbReference>
<dbReference type="GO" id="GO:0046872">
    <property type="term" value="F:metal ion binding"/>
    <property type="evidence" value="ECO:0007669"/>
    <property type="project" value="UniProtKB-KW"/>
</dbReference>
<dbReference type="PRINTS" id="PR00983">
    <property type="entry name" value="TRNASYNTHCYS"/>
</dbReference>
<dbReference type="SUPFAM" id="SSF47323">
    <property type="entry name" value="Anticodon-binding domain of a subclass of class I aminoacyl-tRNA synthetases"/>
    <property type="match status" value="1"/>
</dbReference>
<keyword evidence="11" id="KW-0175">Coiled coil</keyword>
<evidence type="ECO:0000256" key="5">
    <source>
        <dbReference type="ARBA" id="ARBA00022741"/>
    </source>
</evidence>
<dbReference type="OrthoDB" id="438179at2759"/>
<dbReference type="InterPro" id="IPR032678">
    <property type="entry name" value="tRNA-synt_1_cat_dom"/>
</dbReference>
<evidence type="ECO:0000256" key="9">
    <source>
        <dbReference type="ARBA" id="ARBA00023146"/>
    </source>
</evidence>
<evidence type="ECO:0000256" key="4">
    <source>
        <dbReference type="ARBA" id="ARBA00022723"/>
    </source>
</evidence>
<evidence type="ECO:0000256" key="6">
    <source>
        <dbReference type="ARBA" id="ARBA00022833"/>
    </source>
</evidence>
<keyword evidence="8" id="KW-0648">Protein biosynthesis</keyword>
<keyword evidence="7" id="KW-0067">ATP-binding</keyword>
<feature type="domain" description="tRNA synthetases class I catalytic" evidence="12">
    <location>
        <begin position="33"/>
        <end position="339"/>
    </location>
</feature>
<organism evidence="13 14">
    <name type="scientific">Anaeramoeba ignava</name>
    <name type="common">Anaerobic marine amoeba</name>
    <dbReference type="NCBI Taxonomy" id="1746090"/>
    <lineage>
        <taxon>Eukaryota</taxon>
        <taxon>Metamonada</taxon>
        <taxon>Anaeramoebidae</taxon>
        <taxon>Anaeramoeba</taxon>
    </lineage>
</organism>
<dbReference type="InterPro" id="IPR015803">
    <property type="entry name" value="Cys-tRNA-ligase"/>
</dbReference>
<keyword evidence="4" id="KW-0479">Metal-binding</keyword>
<evidence type="ECO:0000256" key="1">
    <source>
        <dbReference type="ARBA" id="ARBA00001947"/>
    </source>
</evidence>